<dbReference type="PANTHER" id="PTHR30146:SF109">
    <property type="entry name" value="HTH-TYPE TRANSCRIPTIONAL REGULATOR GALS"/>
    <property type="match status" value="1"/>
</dbReference>
<evidence type="ECO:0000313" key="5">
    <source>
        <dbReference type="EMBL" id="MFB5681535.1"/>
    </source>
</evidence>
<dbReference type="RefSeq" id="WP_375525322.1">
    <property type="nucleotide sequence ID" value="NZ_JBHILM010000011.1"/>
</dbReference>
<dbReference type="InterPro" id="IPR036390">
    <property type="entry name" value="WH_DNA-bd_sf"/>
</dbReference>
<dbReference type="Gene3D" id="3.40.50.2300">
    <property type="match status" value="2"/>
</dbReference>
<dbReference type="SUPFAM" id="SSF53822">
    <property type="entry name" value="Periplasmic binding protein-like I"/>
    <property type="match status" value="1"/>
</dbReference>
<dbReference type="EMBL" id="JBHILM010000011">
    <property type="protein sequence ID" value="MFB5681535.1"/>
    <property type="molecule type" value="Genomic_DNA"/>
</dbReference>
<proteinExistence type="predicted"/>
<dbReference type="Proteomes" id="UP001580407">
    <property type="component" value="Unassembled WGS sequence"/>
</dbReference>
<evidence type="ECO:0000256" key="1">
    <source>
        <dbReference type="ARBA" id="ARBA00023015"/>
    </source>
</evidence>
<sequence>MKSLPLYRKIQEDIKRLIAIGKLREGDRVPSEKELSERYRVSQITSKNALIGLREEGLLVRIQGKGTFVMSRPENASTLEQLGEWTAGPGRSGRIGLVLPTMKTKVDQRFLDYIEKYATAAGYEVMVRITRESQLEETKVISSFLKQGVDGLIIFPVENETYNDSILRLSLDRFPFVLIDRFLKEIKTYSVSSDNVNGTKEAVRHLFDKGHSAIAFISPEITNTVTDERAQGFEQAFLERGLPIDKSLWCLLPLETIASGQSVVKIAGFLENNPDITGAVMANTELCRSAYEAAAAICKRVPDDLELISFDPPELPNVPFVRQDEEEMCRLTVNLLMEQIEGGYEARRIVVPVMLVKEFSNYTCDN</sequence>
<dbReference type="Gene3D" id="1.10.10.10">
    <property type="entry name" value="Winged helix-like DNA-binding domain superfamily/Winged helix DNA-binding domain"/>
    <property type="match status" value="1"/>
</dbReference>
<evidence type="ECO:0000259" key="4">
    <source>
        <dbReference type="PROSITE" id="PS50949"/>
    </source>
</evidence>
<dbReference type="Pfam" id="PF00392">
    <property type="entry name" value="GntR"/>
    <property type="match status" value="1"/>
</dbReference>
<name>A0ABV5B7J9_9BACL</name>
<keyword evidence="3" id="KW-0804">Transcription</keyword>
<evidence type="ECO:0000313" key="6">
    <source>
        <dbReference type="Proteomes" id="UP001580407"/>
    </source>
</evidence>
<reference evidence="5 6" key="1">
    <citation type="submission" date="2024-09" db="EMBL/GenBank/DDBJ databases">
        <authorList>
            <person name="Ruan L."/>
        </authorList>
    </citation>
    <scope>NUCLEOTIDE SEQUENCE [LARGE SCALE GENOMIC DNA]</scope>
    <source>
        <strain evidence="5 6">D33</strain>
    </source>
</reference>
<dbReference type="CDD" id="cd06267">
    <property type="entry name" value="PBP1_LacI_sugar_binding-like"/>
    <property type="match status" value="1"/>
</dbReference>
<keyword evidence="6" id="KW-1185">Reference proteome</keyword>
<dbReference type="SUPFAM" id="SSF46785">
    <property type="entry name" value="Winged helix' DNA-binding domain"/>
    <property type="match status" value="1"/>
</dbReference>
<accession>A0ABV5B7J9</accession>
<dbReference type="PROSITE" id="PS50949">
    <property type="entry name" value="HTH_GNTR"/>
    <property type="match status" value="1"/>
</dbReference>
<evidence type="ECO:0000256" key="3">
    <source>
        <dbReference type="ARBA" id="ARBA00023163"/>
    </source>
</evidence>
<dbReference type="CDD" id="cd07377">
    <property type="entry name" value="WHTH_GntR"/>
    <property type="match status" value="1"/>
</dbReference>
<dbReference type="InterPro" id="IPR046335">
    <property type="entry name" value="LacI/GalR-like_sensor"/>
</dbReference>
<dbReference type="PRINTS" id="PR00035">
    <property type="entry name" value="HTHGNTR"/>
</dbReference>
<comment type="caution">
    <text evidence="5">The sequence shown here is derived from an EMBL/GenBank/DDBJ whole genome shotgun (WGS) entry which is preliminary data.</text>
</comment>
<gene>
    <name evidence="5" type="ORF">ACE3NQ_11480</name>
</gene>
<dbReference type="SMART" id="SM00345">
    <property type="entry name" value="HTH_GNTR"/>
    <property type="match status" value="1"/>
</dbReference>
<evidence type="ECO:0000256" key="2">
    <source>
        <dbReference type="ARBA" id="ARBA00023125"/>
    </source>
</evidence>
<dbReference type="InterPro" id="IPR028082">
    <property type="entry name" value="Peripla_BP_I"/>
</dbReference>
<feature type="domain" description="HTH gntR-type" evidence="4">
    <location>
        <begin position="4"/>
        <end position="72"/>
    </location>
</feature>
<dbReference type="InterPro" id="IPR000524">
    <property type="entry name" value="Tscrpt_reg_HTH_GntR"/>
</dbReference>
<keyword evidence="2" id="KW-0238">DNA-binding</keyword>
<organism evidence="5 6">
    <name type="scientific">Paenibacillus terreus</name>
    <dbReference type="NCBI Taxonomy" id="1387834"/>
    <lineage>
        <taxon>Bacteria</taxon>
        <taxon>Bacillati</taxon>
        <taxon>Bacillota</taxon>
        <taxon>Bacilli</taxon>
        <taxon>Bacillales</taxon>
        <taxon>Paenibacillaceae</taxon>
        <taxon>Paenibacillus</taxon>
    </lineage>
</organism>
<keyword evidence="1" id="KW-0805">Transcription regulation</keyword>
<dbReference type="PANTHER" id="PTHR30146">
    <property type="entry name" value="LACI-RELATED TRANSCRIPTIONAL REPRESSOR"/>
    <property type="match status" value="1"/>
</dbReference>
<protein>
    <submittedName>
        <fullName evidence="5">GntR family transcriptional regulator</fullName>
    </submittedName>
</protein>
<dbReference type="InterPro" id="IPR036388">
    <property type="entry name" value="WH-like_DNA-bd_sf"/>
</dbReference>
<dbReference type="Pfam" id="PF13377">
    <property type="entry name" value="Peripla_BP_3"/>
    <property type="match status" value="1"/>
</dbReference>